<dbReference type="Pfam" id="PF00480">
    <property type="entry name" value="ROK"/>
    <property type="match status" value="1"/>
</dbReference>
<dbReference type="EMBL" id="CP108084">
    <property type="protein sequence ID" value="WUP47575.1"/>
    <property type="molecule type" value="Genomic_DNA"/>
</dbReference>
<dbReference type="Gene3D" id="1.10.10.10">
    <property type="entry name" value="Winged helix-like DNA-binding domain superfamily/Winged helix DNA-binding domain"/>
    <property type="match status" value="1"/>
</dbReference>
<evidence type="ECO:0000256" key="1">
    <source>
        <dbReference type="ARBA" id="ARBA00006479"/>
    </source>
</evidence>
<dbReference type="InterPro" id="IPR036390">
    <property type="entry name" value="WH_DNA-bd_sf"/>
</dbReference>
<dbReference type="PANTHER" id="PTHR18964:SF173">
    <property type="entry name" value="GLUCOKINASE"/>
    <property type="match status" value="1"/>
</dbReference>
<sequence>MTIGDAPRDGLRGGPRELLRLVASGAAASRADLARLSGLSPSTVSQRVEALISEGLLQETGAGKSRGGRRPRQLAVPTGGALVGAIDLGAHHARLGTLDLSGRVVESRLLPVRIEDGPEAVLGALLDEIAALVPGSAAPVPGQRGDVAARGLRGIGIGIPGPVQFETGRIVSPSRMPGWNGFDVRAFCAERTDVPVVVDNDANLMALGEHHATHPELEHAVYVKAGTGIGAGVISGGRLHRGAQGSAGDISHCRVLADPGPLCSCGNTGCLEAVASGAALVTALREQGVPVDDLTGVMRLIDDGDRHATALARRAGRSIGEILAVVVNFFNPQVVAIGGRLADCEPLLASMRATLYERCLPLATQALLIERVVAGPDVGIMGAAHLVIDRVVEPA</sequence>
<reference evidence="2" key="1">
    <citation type="submission" date="2022-10" db="EMBL/GenBank/DDBJ databases">
        <title>The complete genomes of actinobacterial strains from the NBC collection.</title>
        <authorList>
            <person name="Joergensen T.S."/>
            <person name="Alvarez Arevalo M."/>
            <person name="Sterndorff E.B."/>
            <person name="Faurdal D."/>
            <person name="Vuksanovic O."/>
            <person name="Mourched A.-S."/>
            <person name="Charusanti P."/>
            <person name="Shaw S."/>
            <person name="Blin K."/>
            <person name="Weber T."/>
        </authorList>
    </citation>
    <scope>NUCLEOTIDE SEQUENCE</scope>
    <source>
        <strain evidence="2">NBC_00256</strain>
    </source>
</reference>
<protein>
    <submittedName>
        <fullName evidence="2">ROK family protein</fullName>
    </submittedName>
</protein>
<keyword evidence="3" id="KW-1185">Reference proteome</keyword>
<organism evidence="2 3">
    <name type="scientific">Micromonospora globbae</name>
    <dbReference type="NCBI Taxonomy" id="1894969"/>
    <lineage>
        <taxon>Bacteria</taxon>
        <taxon>Bacillati</taxon>
        <taxon>Actinomycetota</taxon>
        <taxon>Actinomycetes</taxon>
        <taxon>Micromonosporales</taxon>
        <taxon>Micromonosporaceae</taxon>
        <taxon>Micromonospora</taxon>
    </lineage>
</organism>
<evidence type="ECO:0000313" key="3">
    <source>
        <dbReference type="Proteomes" id="UP001432190"/>
    </source>
</evidence>
<dbReference type="SUPFAM" id="SSF53067">
    <property type="entry name" value="Actin-like ATPase domain"/>
    <property type="match status" value="1"/>
</dbReference>
<proteinExistence type="inferred from homology"/>
<name>A0ABZ1RZH7_9ACTN</name>
<dbReference type="InterPro" id="IPR000600">
    <property type="entry name" value="ROK"/>
</dbReference>
<dbReference type="Proteomes" id="UP001432190">
    <property type="component" value="Chromosome"/>
</dbReference>
<dbReference type="InterPro" id="IPR043129">
    <property type="entry name" value="ATPase_NBD"/>
</dbReference>
<dbReference type="Pfam" id="PF13412">
    <property type="entry name" value="HTH_24"/>
    <property type="match status" value="1"/>
</dbReference>
<dbReference type="SUPFAM" id="SSF46785">
    <property type="entry name" value="Winged helix' DNA-binding domain"/>
    <property type="match status" value="1"/>
</dbReference>
<evidence type="ECO:0000313" key="2">
    <source>
        <dbReference type="EMBL" id="WUP47575.1"/>
    </source>
</evidence>
<gene>
    <name evidence="2" type="ORF">OG994_18265</name>
</gene>
<dbReference type="RefSeq" id="WP_204985183.1">
    <property type="nucleotide sequence ID" value="NZ_CP108084.1"/>
</dbReference>
<accession>A0ABZ1RZH7</accession>
<comment type="similarity">
    <text evidence="1">Belongs to the ROK (NagC/XylR) family.</text>
</comment>
<dbReference type="Gene3D" id="3.30.420.40">
    <property type="match status" value="2"/>
</dbReference>
<dbReference type="InterPro" id="IPR036388">
    <property type="entry name" value="WH-like_DNA-bd_sf"/>
</dbReference>
<dbReference type="PANTHER" id="PTHR18964">
    <property type="entry name" value="ROK (REPRESSOR, ORF, KINASE) FAMILY"/>
    <property type="match status" value="1"/>
</dbReference>